<name>A0AC58JR39_DANRE</name>
<accession>A0AC58JR39</accession>
<dbReference type="Proteomes" id="UP000000437">
    <property type="component" value="Chromosome 6"/>
</dbReference>
<evidence type="ECO:0000313" key="1">
    <source>
        <dbReference type="Proteomes" id="UP000000437"/>
    </source>
</evidence>
<proteinExistence type="predicted"/>
<evidence type="ECO:0000313" key="2">
    <source>
        <dbReference type="RefSeq" id="XP_073808940.1"/>
    </source>
</evidence>
<protein>
    <submittedName>
        <fullName evidence="2">Cystathionase (Cystathionine gamma-lyase), like isoform X1</fullName>
    </submittedName>
</protein>
<gene>
    <name evidence="2" type="primary">cthl</name>
    <name evidence="2" type="synonym">zgc:92377</name>
</gene>
<organism evidence="1 2">
    <name type="scientific">Danio rerio</name>
    <name type="common">Zebrafish</name>
    <name type="synonym">Brachydanio rerio</name>
    <dbReference type="NCBI Taxonomy" id="7955"/>
    <lineage>
        <taxon>Eukaryota</taxon>
        <taxon>Metazoa</taxon>
        <taxon>Chordata</taxon>
        <taxon>Craniata</taxon>
        <taxon>Vertebrata</taxon>
        <taxon>Euteleostomi</taxon>
        <taxon>Actinopterygii</taxon>
        <taxon>Neopterygii</taxon>
        <taxon>Teleostei</taxon>
        <taxon>Ostariophysi</taxon>
        <taxon>Cypriniformes</taxon>
        <taxon>Danionidae</taxon>
        <taxon>Danioninae</taxon>
        <taxon>Danio</taxon>
    </lineage>
</organism>
<keyword evidence="1" id="KW-1185">Reference proteome</keyword>
<reference evidence="2" key="1">
    <citation type="submission" date="2025-08" db="UniProtKB">
        <authorList>
            <consortium name="RefSeq"/>
        </authorList>
    </citation>
    <scope>IDENTIFICATION</scope>
    <source>
        <strain evidence="2">Tuebingen</strain>
        <tissue evidence="2">Fibroblasts and whole tissue</tissue>
    </source>
</reference>
<sequence length="469" mass="51708">MSSEMQRDSYAGFQPLFKSFATNAIHVGSEPEQWSSMAVVPPISLSTTFKQHGPGKHEGYEYIKTGNPTRNCLERAVACLDGAKYCVAFASGIAATATITHLLKHGDGIVCMYDIYGGTKEYFREIITEFDIDASFVDFTKLEELKAALKQNTKMVWFETPTNPTLKVVDIQACADIVHKHNKDTLVVVDNTFMSPYFQRPLALGADICMCSGTKYMNGHSDVLMGLISVNREDLYKRLKVLQNAVGAVPSPFDCYMCNRGLKTLHLRMKQHFKNALAVAQFLEADPRVDSVIFPGLPSHPQHELAKRQCRGCSGMVSFYIKGQLEHASTFLSNLKVVALAESLGGIESLAKLPATMPHVSLSKDEREKLGISDTLIRLSVGLEDEEDIIADLDQALSAAGRCSDAVGSAVASQQDGHWFEPQLSQLAFLSGVCMWVSSGCSGFPPKVQRHAVQVNWVLRFPPQSKDMW</sequence>
<dbReference type="RefSeq" id="XP_073808940.1">
    <property type="nucleotide sequence ID" value="XM_073952839.1"/>
</dbReference>